<dbReference type="EMBL" id="CP018258">
    <property type="protein sequence ID" value="APV43895.1"/>
    <property type="molecule type" value="Genomic_DNA"/>
</dbReference>
<dbReference type="KEGG" id="dfo:Dform_00540"/>
<evidence type="ECO:0000313" key="2">
    <source>
        <dbReference type="Proteomes" id="UP000185934"/>
    </source>
</evidence>
<accession>A0A1P8F640</accession>
<dbReference type="AlphaFoldDB" id="A0A1P8F640"/>
<dbReference type="InterPro" id="IPR041289">
    <property type="entry name" value="Bact_RF_family3"/>
</dbReference>
<reference evidence="2" key="1">
    <citation type="submission" date="2016-11" db="EMBL/GenBank/DDBJ databases">
        <title>Dehalogenimonas formicexedens sp. nov., a chlorinated alkane respiring bacterium isolated from contaminated groundwater.</title>
        <authorList>
            <person name="Key T.A."/>
            <person name="Bowman K.S."/>
            <person name="Lee I."/>
            <person name="Chun J."/>
            <person name="Albuquerque L."/>
            <person name="da Costa M.S."/>
            <person name="Rainey F.A."/>
            <person name="Moe W.M."/>
        </authorList>
    </citation>
    <scope>NUCLEOTIDE SEQUENCE [LARGE SCALE GENOMIC DNA]</scope>
    <source>
        <strain evidence="2">NSZ-14</strain>
    </source>
</reference>
<dbReference type="RefSeq" id="WP_076003644.1">
    <property type="nucleotide sequence ID" value="NZ_CP018258.1"/>
</dbReference>
<evidence type="ECO:0000313" key="1">
    <source>
        <dbReference type="EMBL" id="APV43895.1"/>
    </source>
</evidence>
<protein>
    <recommendedName>
        <fullName evidence="3">Peptide chain release factor 1 (ERF1)</fullName>
    </recommendedName>
</protein>
<dbReference type="Proteomes" id="UP000185934">
    <property type="component" value="Chromosome"/>
</dbReference>
<name>A0A1P8F640_9CHLR</name>
<dbReference type="STRING" id="1839801.Dform_00540"/>
<organism evidence="1 2">
    <name type="scientific">Dehalogenimonas formicexedens</name>
    <dbReference type="NCBI Taxonomy" id="1839801"/>
    <lineage>
        <taxon>Bacteria</taxon>
        <taxon>Bacillati</taxon>
        <taxon>Chloroflexota</taxon>
        <taxon>Dehalococcoidia</taxon>
        <taxon>Dehalococcoidales</taxon>
        <taxon>Dehalococcoidaceae</taxon>
        <taxon>Dehalogenimonas</taxon>
    </lineage>
</organism>
<proteinExistence type="predicted"/>
<evidence type="ECO:0008006" key="3">
    <source>
        <dbReference type="Google" id="ProtNLM"/>
    </source>
</evidence>
<gene>
    <name evidence="1" type="ORF">Dform_00540</name>
</gene>
<dbReference type="Pfam" id="PF18845">
    <property type="entry name" value="baeRF_family3"/>
    <property type="match status" value="1"/>
</dbReference>
<keyword evidence="2" id="KW-1185">Reference proteome</keyword>
<sequence>MDLLRKADLLTLLQKPEGPVVSIYMPTHRVADMEGDPLLLRHLLDDAETKLTQLGLKTAESRNLLSPARELLRDALFWQHQEEGLALFISRDSFSHFNLPFEVAETVVASGEYFIKPLLPLVINDGVYYLLALSSNRVVFFRCLAANCREIIPVGMPRSLEEAMRLDEPEKQLQQHTLGGGPTMFHGQGTPKDIEQERHLRFLQQVSRSLETVLAGEKAPMVVAGVESLRSMFRAVSSYGNILAEGIEGNPDKVNPDTLQKSAWKVVRPYFMQEQSRRLAQYVEATGQGPSINDLVQVVPAAVDGRVYSLFIAEGLERWGTFDEAGHCVNLTQVPGDGAYDLVEFLVKRTLATGGNVYSLKPEEVPGDTGIAAVLRY</sequence>
<dbReference type="OrthoDB" id="4393931at2"/>